<sequence length="405" mass="47251">MINTKLPNWEVGPRYRLVRRIGKGTYGSVCEAIDLQTNQRVAIKNVKALFDDVIEAKHMLREISIMRTLNHINIIKIVNIFTPSASQEFNNVYIVMEHAEADLKKLSKSPTYLEHNHIKHLMYQAVCGMRYMHSANVLHRDIKPANILINSNCTLKICDFGLSRSYRSLNQNFESQAENNMNEERDMNARGFQKGFKRILTGHVVTRWYRAPEVILLEKEYGKEMDVWSLGCVFAEMLQMIRENNQEFIERCPLFPGKSCFPLSPDLNTANMRAGYPCSESDQLNVIFQIIGTPSAEDLRFISDEKAIRYVQSFPFIPSKDLREYFPACTAEEIDLLQRLLTFSPHRRITLDQALQHPYFAMIRDPNLERLAETPADFIFDRDTDIDMQTLRDLFRREINRYNHI</sequence>
<dbReference type="InterPro" id="IPR011009">
    <property type="entry name" value="Kinase-like_dom_sf"/>
</dbReference>
<evidence type="ECO:0000256" key="7">
    <source>
        <dbReference type="ARBA" id="ARBA00048679"/>
    </source>
</evidence>
<dbReference type="EC" id="2.7.11.24" evidence="10"/>
<comment type="caution">
    <text evidence="12">The sequence shown here is derived from an EMBL/GenBank/DDBJ whole genome shotgun (WGS) entry which is preliminary data.</text>
</comment>
<dbReference type="GO" id="GO:0005524">
    <property type="term" value="F:ATP binding"/>
    <property type="evidence" value="ECO:0007669"/>
    <property type="project" value="UniProtKB-UniRule"/>
</dbReference>
<dbReference type="PROSITE" id="PS01351">
    <property type="entry name" value="MAPK"/>
    <property type="match status" value="1"/>
</dbReference>
<proteinExistence type="inferred from homology"/>
<keyword evidence="1 9" id="KW-0723">Serine/threonine-protein kinase</keyword>
<evidence type="ECO:0000313" key="12">
    <source>
        <dbReference type="EMBL" id="CAG9332014.1"/>
    </source>
</evidence>
<keyword evidence="10" id="KW-0460">Magnesium</keyword>
<dbReference type="PANTHER" id="PTHR24055">
    <property type="entry name" value="MITOGEN-ACTIVATED PROTEIN KINASE"/>
    <property type="match status" value="1"/>
</dbReference>
<dbReference type="Proteomes" id="UP001162131">
    <property type="component" value="Unassembled WGS sequence"/>
</dbReference>
<dbReference type="PROSITE" id="PS50011">
    <property type="entry name" value="PROTEIN_KINASE_DOM"/>
    <property type="match status" value="1"/>
</dbReference>
<dbReference type="Pfam" id="PF00069">
    <property type="entry name" value="Pkinase"/>
    <property type="match status" value="1"/>
</dbReference>
<dbReference type="AlphaFoldDB" id="A0AAU9JXK8"/>
<dbReference type="InterPro" id="IPR050117">
    <property type="entry name" value="MAPK"/>
</dbReference>
<dbReference type="Gene3D" id="3.30.200.20">
    <property type="entry name" value="Phosphorylase Kinase, domain 1"/>
    <property type="match status" value="1"/>
</dbReference>
<accession>A0AAU9JXK8</accession>
<dbReference type="InterPro" id="IPR017441">
    <property type="entry name" value="Protein_kinase_ATP_BS"/>
</dbReference>
<dbReference type="SUPFAM" id="SSF56112">
    <property type="entry name" value="Protein kinase-like (PK-like)"/>
    <property type="match status" value="1"/>
</dbReference>
<keyword evidence="13" id="KW-1185">Reference proteome</keyword>
<comment type="similarity">
    <text evidence="10">Belongs to the protein kinase superfamily. Ser/Thr protein kinase family. MAP kinase subfamily.</text>
</comment>
<evidence type="ECO:0000256" key="2">
    <source>
        <dbReference type="ARBA" id="ARBA00022679"/>
    </source>
</evidence>
<evidence type="ECO:0000256" key="4">
    <source>
        <dbReference type="ARBA" id="ARBA00022777"/>
    </source>
</evidence>
<evidence type="ECO:0000256" key="8">
    <source>
        <dbReference type="PROSITE-ProRule" id="PRU10141"/>
    </source>
</evidence>
<dbReference type="InterPro" id="IPR003527">
    <property type="entry name" value="MAP_kinase_CS"/>
</dbReference>
<protein>
    <recommendedName>
        <fullName evidence="10">Mitogen-activated protein kinase</fullName>
        <ecNumber evidence="10">2.7.11.24</ecNumber>
    </recommendedName>
</protein>
<comment type="catalytic activity">
    <reaction evidence="10">
        <text>L-threonyl-[protein] + ATP = O-phospho-L-threonyl-[protein] + ADP + H(+)</text>
        <dbReference type="Rhea" id="RHEA:46608"/>
        <dbReference type="Rhea" id="RHEA-COMP:11060"/>
        <dbReference type="Rhea" id="RHEA-COMP:11605"/>
        <dbReference type="ChEBI" id="CHEBI:15378"/>
        <dbReference type="ChEBI" id="CHEBI:30013"/>
        <dbReference type="ChEBI" id="CHEBI:30616"/>
        <dbReference type="ChEBI" id="CHEBI:61977"/>
        <dbReference type="ChEBI" id="CHEBI:456216"/>
        <dbReference type="EC" id="2.7.11.24"/>
    </reaction>
</comment>
<dbReference type="GO" id="GO:0004707">
    <property type="term" value="F:MAP kinase activity"/>
    <property type="evidence" value="ECO:0007669"/>
    <property type="project" value="UniProtKB-EC"/>
</dbReference>
<comment type="cofactor">
    <cofactor evidence="10">
        <name>Mg(2+)</name>
        <dbReference type="ChEBI" id="CHEBI:18420"/>
    </cofactor>
</comment>
<comment type="catalytic activity">
    <reaction evidence="7">
        <text>L-seryl-[protein] + ATP = O-phospho-L-seryl-[protein] + ADP + H(+)</text>
        <dbReference type="Rhea" id="RHEA:17989"/>
        <dbReference type="Rhea" id="RHEA-COMP:9863"/>
        <dbReference type="Rhea" id="RHEA-COMP:11604"/>
        <dbReference type="ChEBI" id="CHEBI:15378"/>
        <dbReference type="ChEBI" id="CHEBI:29999"/>
        <dbReference type="ChEBI" id="CHEBI:30616"/>
        <dbReference type="ChEBI" id="CHEBI:83421"/>
        <dbReference type="ChEBI" id="CHEBI:456216"/>
        <dbReference type="EC" id="2.7.11.1"/>
    </reaction>
</comment>
<organism evidence="12 13">
    <name type="scientific">Blepharisma stoltei</name>
    <dbReference type="NCBI Taxonomy" id="1481888"/>
    <lineage>
        <taxon>Eukaryota</taxon>
        <taxon>Sar</taxon>
        <taxon>Alveolata</taxon>
        <taxon>Ciliophora</taxon>
        <taxon>Postciliodesmatophora</taxon>
        <taxon>Heterotrichea</taxon>
        <taxon>Heterotrichida</taxon>
        <taxon>Blepharismidae</taxon>
        <taxon>Blepharisma</taxon>
    </lineage>
</organism>
<comment type="catalytic activity">
    <reaction evidence="6">
        <text>L-threonyl-[protein] + ATP = O-phospho-L-threonyl-[protein] + ADP + H(+)</text>
        <dbReference type="Rhea" id="RHEA:46608"/>
        <dbReference type="Rhea" id="RHEA-COMP:11060"/>
        <dbReference type="Rhea" id="RHEA-COMP:11605"/>
        <dbReference type="ChEBI" id="CHEBI:15378"/>
        <dbReference type="ChEBI" id="CHEBI:30013"/>
        <dbReference type="ChEBI" id="CHEBI:30616"/>
        <dbReference type="ChEBI" id="CHEBI:61977"/>
        <dbReference type="ChEBI" id="CHEBI:456216"/>
        <dbReference type="EC" id="2.7.11.1"/>
    </reaction>
</comment>
<evidence type="ECO:0000256" key="10">
    <source>
        <dbReference type="RuleBase" id="RU361165"/>
    </source>
</evidence>
<feature type="domain" description="Protein kinase" evidence="11">
    <location>
        <begin position="15"/>
        <end position="360"/>
    </location>
</feature>
<dbReference type="EMBL" id="CAJZBQ010000053">
    <property type="protein sequence ID" value="CAG9332014.1"/>
    <property type="molecule type" value="Genomic_DNA"/>
</dbReference>
<dbReference type="CDD" id="cd07834">
    <property type="entry name" value="STKc_MAPK"/>
    <property type="match status" value="1"/>
</dbReference>
<evidence type="ECO:0000256" key="3">
    <source>
        <dbReference type="ARBA" id="ARBA00022741"/>
    </source>
</evidence>
<evidence type="ECO:0000313" key="13">
    <source>
        <dbReference type="Proteomes" id="UP001162131"/>
    </source>
</evidence>
<reference evidence="12" key="1">
    <citation type="submission" date="2021-09" db="EMBL/GenBank/DDBJ databases">
        <authorList>
            <consortium name="AG Swart"/>
            <person name="Singh M."/>
            <person name="Singh A."/>
            <person name="Seah K."/>
            <person name="Emmerich C."/>
        </authorList>
    </citation>
    <scope>NUCLEOTIDE SEQUENCE</scope>
    <source>
        <strain evidence="12">ATCC30299</strain>
    </source>
</reference>
<keyword evidence="3 8" id="KW-0547">Nucleotide-binding</keyword>
<keyword evidence="5 8" id="KW-0067">ATP-binding</keyword>
<dbReference type="InterPro" id="IPR000719">
    <property type="entry name" value="Prot_kinase_dom"/>
</dbReference>
<evidence type="ECO:0000256" key="5">
    <source>
        <dbReference type="ARBA" id="ARBA00022840"/>
    </source>
</evidence>
<evidence type="ECO:0000256" key="1">
    <source>
        <dbReference type="ARBA" id="ARBA00022527"/>
    </source>
</evidence>
<dbReference type="SMART" id="SM00220">
    <property type="entry name" value="S_TKc"/>
    <property type="match status" value="1"/>
</dbReference>
<dbReference type="InterPro" id="IPR008271">
    <property type="entry name" value="Ser/Thr_kinase_AS"/>
</dbReference>
<evidence type="ECO:0000256" key="9">
    <source>
        <dbReference type="RuleBase" id="RU000304"/>
    </source>
</evidence>
<dbReference type="PROSITE" id="PS00107">
    <property type="entry name" value="PROTEIN_KINASE_ATP"/>
    <property type="match status" value="1"/>
</dbReference>
<name>A0AAU9JXK8_9CILI</name>
<dbReference type="PROSITE" id="PS00108">
    <property type="entry name" value="PROTEIN_KINASE_ST"/>
    <property type="match status" value="1"/>
</dbReference>
<comment type="activity regulation">
    <text evidence="10">Activated by threonine and tyrosine phosphorylation.</text>
</comment>
<dbReference type="FunFam" id="1.10.510.10:FF:000405">
    <property type="entry name" value="Mitogen-activated protein kinase"/>
    <property type="match status" value="1"/>
</dbReference>
<dbReference type="FunFam" id="3.30.200.20:FF:000046">
    <property type="entry name" value="Mitogen-activated protein kinase"/>
    <property type="match status" value="1"/>
</dbReference>
<gene>
    <name evidence="12" type="ORF">BSTOLATCC_MIC54068</name>
</gene>
<feature type="binding site" evidence="8">
    <location>
        <position position="44"/>
    </location>
    <ligand>
        <name>ATP</name>
        <dbReference type="ChEBI" id="CHEBI:30616"/>
    </ligand>
</feature>
<dbReference type="Gene3D" id="1.10.510.10">
    <property type="entry name" value="Transferase(Phosphotransferase) domain 1"/>
    <property type="match status" value="1"/>
</dbReference>
<keyword evidence="2 10" id="KW-0808">Transferase</keyword>
<evidence type="ECO:0000259" key="11">
    <source>
        <dbReference type="PROSITE" id="PS50011"/>
    </source>
</evidence>
<keyword evidence="4 10" id="KW-0418">Kinase</keyword>
<evidence type="ECO:0000256" key="6">
    <source>
        <dbReference type="ARBA" id="ARBA00047899"/>
    </source>
</evidence>